<reference evidence="5" key="2">
    <citation type="journal article" name="BMC Genomics">
        <title>Host plant adaptation in the polyphagous whitefly, Trialeurodes vaporariorum, is associated with transcriptional plasticity and altered sensitivity to insecticides.</title>
        <authorList>
            <person name="Pym A."/>
            <person name="Singh K.S."/>
            <person name="Nordgren A."/>
            <person name="Davies T.G.E."/>
            <person name="Zimmer C.T."/>
            <person name="Elias J."/>
            <person name="Slater R."/>
            <person name="Bass C."/>
        </authorList>
    </citation>
    <scope>NUCLEOTIDE SEQUENCE</scope>
</reference>
<feature type="transmembrane region" description="Helical" evidence="4">
    <location>
        <begin position="478"/>
        <end position="498"/>
    </location>
</feature>
<evidence type="ECO:0000256" key="3">
    <source>
        <dbReference type="ARBA" id="ARBA00022679"/>
    </source>
</evidence>
<dbReference type="Gene3D" id="3.40.50.2000">
    <property type="entry name" value="Glycogen Phosphorylase B"/>
    <property type="match status" value="2"/>
</dbReference>
<comment type="similarity">
    <text evidence="1">Belongs to the UDP-glycosyltransferase family.</text>
</comment>
<dbReference type="Pfam" id="PF00201">
    <property type="entry name" value="UDPGT"/>
    <property type="match status" value="1"/>
</dbReference>
<dbReference type="CDD" id="cd03784">
    <property type="entry name" value="GT1_Gtf-like"/>
    <property type="match status" value="1"/>
</dbReference>
<keyword evidence="2" id="KW-0328">Glycosyltransferase</keyword>
<keyword evidence="4" id="KW-0812">Transmembrane</keyword>
<name>A0A873P546_TRIVP</name>
<evidence type="ECO:0000256" key="2">
    <source>
        <dbReference type="ARBA" id="ARBA00022676"/>
    </source>
</evidence>
<evidence type="ECO:0000256" key="4">
    <source>
        <dbReference type="SAM" id="Phobius"/>
    </source>
</evidence>
<dbReference type="PANTHER" id="PTHR48043">
    <property type="entry name" value="EG:EG0003.4 PROTEIN-RELATED"/>
    <property type="match status" value="1"/>
</dbReference>
<dbReference type="PANTHER" id="PTHR48043:SF145">
    <property type="entry name" value="FI06409P-RELATED"/>
    <property type="match status" value="1"/>
</dbReference>
<dbReference type="SUPFAM" id="SSF53756">
    <property type="entry name" value="UDP-Glycosyltransferase/glycogen phosphorylase"/>
    <property type="match status" value="1"/>
</dbReference>
<evidence type="ECO:0000313" key="5">
    <source>
        <dbReference type="EMBL" id="QPA18394.1"/>
    </source>
</evidence>
<keyword evidence="4" id="KW-0472">Membrane</keyword>
<keyword evidence="3 5" id="KW-0808">Transferase</keyword>
<evidence type="ECO:0000256" key="1">
    <source>
        <dbReference type="ARBA" id="ARBA00009995"/>
    </source>
</evidence>
<dbReference type="EMBL" id="MT012612">
    <property type="protein sequence ID" value="QPA18394.1"/>
    <property type="molecule type" value="mRNA"/>
</dbReference>
<organism evidence="5">
    <name type="scientific">Trialeurodes vaporariorum</name>
    <name type="common">Greenhouse whitefly</name>
    <name type="synonym">Aleyrodes vaporariorum</name>
    <dbReference type="NCBI Taxonomy" id="88556"/>
    <lineage>
        <taxon>Eukaryota</taxon>
        <taxon>Metazoa</taxon>
        <taxon>Ecdysozoa</taxon>
        <taxon>Arthropoda</taxon>
        <taxon>Hexapoda</taxon>
        <taxon>Insecta</taxon>
        <taxon>Pterygota</taxon>
        <taxon>Neoptera</taxon>
        <taxon>Paraneoptera</taxon>
        <taxon>Hemiptera</taxon>
        <taxon>Sternorrhyncha</taxon>
        <taxon>Aleyrodoidea</taxon>
        <taxon>Aleyrodidae</taxon>
        <taxon>Aleyrodinae</taxon>
        <taxon>Trialeurodes</taxon>
    </lineage>
</organism>
<proteinExistence type="evidence at transcript level"/>
<dbReference type="InterPro" id="IPR002213">
    <property type="entry name" value="UDP_glucos_trans"/>
</dbReference>
<accession>A0A873P546</accession>
<dbReference type="InterPro" id="IPR050271">
    <property type="entry name" value="UDP-glycosyltransferase"/>
</dbReference>
<dbReference type="GO" id="GO:0008194">
    <property type="term" value="F:UDP-glycosyltransferase activity"/>
    <property type="evidence" value="ECO:0007669"/>
    <property type="project" value="InterPro"/>
</dbReference>
<reference evidence="5" key="1">
    <citation type="submission" date="2020-01" db="EMBL/GenBank/DDBJ databases">
        <authorList>
            <person name="Pym A.M."/>
            <person name="Bass C."/>
            <person name="Singh K.S."/>
        </authorList>
    </citation>
    <scope>NUCLEOTIDE SEQUENCE</scope>
</reference>
<dbReference type="AlphaFoldDB" id="A0A873P546"/>
<sequence>MAKARIFLGFISAAAFLFGVSECAKILFVFPMPTKSHFTTNIALADALAERGHQVTVFSPYPREKAKYREITIDVKIFDNYFANVNITAFRAKGLLQFVTPFFFWRALGNILDRAMSTEEFKELVQSKDTFDLVIAEYSFAQESLAAFGHKFNAPIIDISSTAPNPVTLSNNGNPHTFSYIPDILLALDNKMSFFERVKNSAYGLTQLIGSSIYQFPSQQALMRKHFTYLGADTMPSLREMIRNTSAVLVNAHFSVNYPQPFAPNIIEIGGFHLKPAKKLPAELQKFMDEAKDGVVYISFGSVIRSHMLAVERIQAIVSTIKRLKQRVIMKWSDPVPFQGLNNVYVVDWAPQQEILVHPNLRLFVTHGGYNSLIEVTHAGVPIIGMPVFADQPRNIRFYESSGIGKGLEIDTFTSDDLYNTINTIINTPSFTANAKELSRRARDRPETAINRAVYWTEYVLRHKGAHHLKPSSVNLPYHQYILLDVIAFMFLALFIVYKLIRISIPFLCCSICRSSQTHSQTSKKKTN</sequence>
<keyword evidence="4" id="KW-1133">Transmembrane helix</keyword>
<dbReference type="FunFam" id="3.40.50.2000:FF:000021">
    <property type="entry name" value="UDP-glucuronosyltransferase"/>
    <property type="match status" value="1"/>
</dbReference>
<protein>
    <submittedName>
        <fullName evidence="5">UDP-gluconosyltransferase</fullName>
    </submittedName>
</protein>
<gene>
    <name evidence="5" type="primary">UGT355F1</name>
</gene>